<dbReference type="GO" id="GO:1902201">
    <property type="term" value="P:negative regulation of bacterial-type flagellum-dependent cell motility"/>
    <property type="evidence" value="ECO:0007669"/>
    <property type="project" value="TreeGrafter"/>
</dbReference>
<dbReference type="PANTHER" id="PTHR45138">
    <property type="entry name" value="REGULATORY COMPONENTS OF SENSORY TRANSDUCTION SYSTEM"/>
    <property type="match status" value="1"/>
</dbReference>
<dbReference type="AlphaFoldDB" id="A0A645IXA9"/>
<dbReference type="CDD" id="cd01949">
    <property type="entry name" value="GGDEF"/>
    <property type="match status" value="1"/>
</dbReference>
<dbReference type="InterPro" id="IPR043128">
    <property type="entry name" value="Rev_trsase/Diguanyl_cyclase"/>
</dbReference>
<dbReference type="InterPro" id="IPR050469">
    <property type="entry name" value="Diguanylate_Cyclase"/>
</dbReference>
<dbReference type="Gene3D" id="3.30.70.270">
    <property type="match status" value="1"/>
</dbReference>
<proteinExistence type="predicted"/>
<dbReference type="PANTHER" id="PTHR45138:SF9">
    <property type="entry name" value="DIGUANYLATE CYCLASE DGCM-RELATED"/>
    <property type="match status" value="1"/>
</dbReference>
<dbReference type="SUPFAM" id="SSF55073">
    <property type="entry name" value="Nucleotide cyclase"/>
    <property type="match status" value="1"/>
</dbReference>
<evidence type="ECO:0000259" key="1">
    <source>
        <dbReference type="PROSITE" id="PS50887"/>
    </source>
</evidence>
<dbReference type="PROSITE" id="PS50887">
    <property type="entry name" value="GGDEF"/>
    <property type="match status" value="1"/>
</dbReference>
<dbReference type="GO" id="GO:0005886">
    <property type="term" value="C:plasma membrane"/>
    <property type="evidence" value="ECO:0007669"/>
    <property type="project" value="TreeGrafter"/>
</dbReference>
<gene>
    <name evidence="2" type="ORF">SDC9_203734</name>
</gene>
<accession>A0A645IXA9</accession>
<dbReference type="InterPro" id="IPR029787">
    <property type="entry name" value="Nucleotide_cyclase"/>
</dbReference>
<sequence length="82" mass="8594">MVLLPETDGPAALLIAERLCAAFADARTPSPVGEAISCTVSIGVALCRADDNEMSLMRRADEACYRAKRAGKNQVVPEDSGG</sequence>
<name>A0A645IXA9_9ZZZZ</name>
<dbReference type="InterPro" id="IPR000160">
    <property type="entry name" value="GGDEF_dom"/>
</dbReference>
<comment type="caution">
    <text evidence="2">The sequence shown here is derived from an EMBL/GenBank/DDBJ whole genome shotgun (WGS) entry which is preliminary data.</text>
</comment>
<reference evidence="2" key="1">
    <citation type="submission" date="2019-08" db="EMBL/GenBank/DDBJ databases">
        <authorList>
            <person name="Kucharzyk K."/>
            <person name="Murdoch R.W."/>
            <person name="Higgins S."/>
            <person name="Loffler F."/>
        </authorList>
    </citation>
    <scope>NUCLEOTIDE SEQUENCE</scope>
</reference>
<dbReference type="GO" id="GO:0052621">
    <property type="term" value="F:diguanylate cyclase activity"/>
    <property type="evidence" value="ECO:0007669"/>
    <property type="project" value="TreeGrafter"/>
</dbReference>
<evidence type="ECO:0000313" key="2">
    <source>
        <dbReference type="EMBL" id="MPN56048.1"/>
    </source>
</evidence>
<dbReference type="EMBL" id="VSSQ01125966">
    <property type="protein sequence ID" value="MPN56048.1"/>
    <property type="molecule type" value="Genomic_DNA"/>
</dbReference>
<dbReference type="Pfam" id="PF00990">
    <property type="entry name" value="GGDEF"/>
    <property type="match status" value="1"/>
</dbReference>
<protein>
    <recommendedName>
        <fullName evidence="1">GGDEF domain-containing protein</fullName>
    </recommendedName>
</protein>
<feature type="domain" description="GGDEF" evidence="1">
    <location>
        <begin position="1"/>
        <end position="80"/>
    </location>
</feature>
<dbReference type="NCBIfam" id="TIGR00254">
    <property type="entry name" value="GGDEF"/>
    <property type="match status" value="1"/>
</dbReference>
<organism evidence="2">
    <name type="scientific">bioreactor metagenome</name>
    <dbReference type="NCBI Taxonomy" id="1076179"/>
    <lineage>
        <taxon>unclassified sequences</taxon>
        <taxon>metagenomes</taxon>
        <taxon>ecological metagenomes</taxon>
    </lineage>
</organism>
<dbReference type="GO" id="GO:0043709">
    <property type="term" value="P:cell adhesion involved in single-species biofilm formation"/>
    <property type="evidence" value="ECO:0007669"/>
    <property type="project" value="TreeGrafter"/>
</dbReference>